<protein>
    <submittedName>
        <fullName evidence="3">Uncharacterized protein YicC (UPF0701 family)</fullName>
    </submittedName>
</protein>
<accession>A0A7W5ZR24</accession>
<proteinExistence type="predicted"/>
<keyword evidence="4" id="KW-1185">Reference proteome</keyword>
<evidence type="ECO:0000256" key="2">
    <source>
        <dbReference type="SAM" id="MobiDB-lite"/>
    </source>
</evidence>
<dbReference type="EMBL" id="JACIBY010000009">
    <property type="protein sequence ID" value="MBB3840072.1"/>
    <property type="molecule type" value="Genomic_DNA"/>
</dbReference>
<gene>
    <name evidence="3" type="ORF">FHS57_004085</name>
</gene>
<name>A0A7W5ZR24_9BACT</name>
<feature type="coiled-coil region" evidence="1">
    <location>
        <begin position="26"/>
        <end position="53"/>
    </location>
</feature>
<dbReference type="AlphaFoldDB" id="A0A7W5ZR24"/>
<sequence length="105" mass="11487">MVNAKHLATFILGAAAGVALHKYLQTEEGEKTFEDLKAKANDLKGEAEQALDKMPEYFEQLKTEGSEALKKYTPEAERLLQELLDSIKGKTPTAEAVPNDPPSQG</sequence>
<reference evidence="3 4" key="1">
    <citation type="submission" date="2020-08" db="EMBL/GenBank/DDBJ databases">
        <title>Genomic Encyclopedia of Type Strains, Phase IV (KMG-IV): sequencing the most valuable type-strain genomes for metagenomic binning, comparative biology and taxonomic classification.</title>
        <authorList>
            <person name="Goeker M."/>
        </authorList>
    </citation>
    <scope>NUCLEOTIDE SEQUENCE [LARGE SCALE GENOMIC DNA]</scope>
    <source>
        <strain evidence="3 4">DSM 17976</strain>
    </source>
</reference>
<comment type="caution">
    <text evidence="3">The sequence shown here is derived from an EMBL/GenBank/DDBJ whole genome shotgun (WGS) entry which is preliminary data.</text>
</comment>
<keyword evidence="1" id="KW-0175">Coiled coil</keyword>
<dbReference type="RefSeq" id="WP_028524475.1">
    <property type="nucleotide sequence ID" value="NZ_JACIBY010000009.1"/>
</dbReference>
<dbReference type="InterPro" id="IPR024623">
    <property type="entry name" value="YtxH"/>
</dbReference>
<feature type="region of interest" description="Disordered" evidence="2">
    <location>
        <begin position="85"/>
        <end position="105"/>
    </location>
</feature>
<evidence type="ECO:0000313" key="4">
    <source>
        <dbReference type="Proteomes" id="UP000541352"/>
    </source>
</evidence>
<evidence type="ECO:0000256" key="1">
    <source>
        <dbReference type="SAM" id="Coils"/>
    </source>
</evidence>
<organism evidence="3 4">
    <name type="scientific">Runella defluvii</name>
    <dbReference type="NCBI Taxonomy" id="370973"/>
    <lineage>
        <taxon>Bacteria</taxon>
        <taxon>Pseudomonadati</taxon>
        <taxon>Bacteroidota</taxon>
        <taxon>Cytophagia</taxon>
        <taxon>Cytophagales</taxon>
        <taxon>Spirosomataceae</taxon>
        <taxon>Runella</taxon>
    </lineage>
</organism>
<evidence type="ECO:0000313" key="3">
    <source>
        <dbReference type="EMBL" id="MBB3840072.1"/>
    </source>
</evidence>
<dbReference type="Pfam" id="PF12732">
    <property type="entry name" value="YtxH"/>
    <property type="match status" value="1"/>
</dbReference>
<dbReference type="Proteomes" id="UP000541352">
    <property type="component" value="Unassembled WGS sequence"/>
</dbReference>